<reference evidence="2" key="2">
    <citation type="submission" date="2021-04" db="EMBL/GenBank/DDBJ databases">
        <authorList>
            <person name="Podell S."/>
        </authorList>
    </citation>
    <scope>NUCLEOTIDE SEQUENCE</scope>
    <source>
        <strain evidence="2">Hildebrandi</strain>
    </source>
</reference>
<dbReference type="OrthoDB" id="44984at2759"/>
<organism evidence="2 3">
    <name type="scientific">Nitzschia inconspicua</name>
    <dbReference type="NCBI Taxonomy" id="303405"/>
    <lineage>
        <taxon>Eukaryota</taxon>
        <taxon>Sar</taxon>
        <taxon>Stramenopiles</taxon>
        <taxon>Ochrophyta</taxon>
        <taxon>Bacillariophyta</taxon>
        <taxon>Bacillariophyceae</taxon>
        <taxon>Bacillariophycidae</taxon>
        <taxon>Bacillariales</taxon>
        <taxon>Bacillariaceae</taxon>
        <taxon>Nitzschia</taxon>
    </lineage>
</organism>
<dbReference type="AlphaFoldDB" id="A0A9K3LW80"/>
<evidence type="ECO:0000256" key="1">
    <source>
        <dbReference type="SAM" id="MobiDB-lite"/>
    </source>
</evidence>
<dbReference type="EMBL" id="JAGRRH010000006">
    <property type="protein sequence ID" value="KAG7369204.1"/>
    <property type="molecule type" value="Genomic_DNA"/>
</dbReference>
<accession>A0A9K3LW80</accession>
<evidence type="ECO:0008006" key="4">
    <source>
        <dbReference type="Google" id="ProtNLM"/>
    </source>
</evidence>
<gene>
    <name evidence="2" type="ORF">IV203_031947</name>
</gene>
<feature type="region of interest" description="Disordered" evidence="1">
    <location>
        <begin position="65"/>
        <end position="105"/>
    </location>
</feature>
<feature type="compositionally biased region" description="Polar residues" evidence="1">
    <location>
        <begin position="85"/>
        <end position="94"/>
    </location>
</feature>
<feature type="region of interest" description="Disordered" evidence="1">
    <location>
        <begin position="1"/>
        <end position="24"/>
    </location>
</feature>
<keyword evidence="3" id="KW-1185">Reference proteome</keyword>
<feature type="region of interest" description="Disordered" evidence="1">
    <location>
        <begin position="376"/>
        <end position="395"/>
    </location>
</feature>
<dbReference type="Proteomes" id="UP000693970">
    <property type="component" value="Unassembled WGS sequence"/>
</dbReference>
<reference evidence="2" key="1">
    <citation type="journal article" date="2021" name="Sci. Rep.">
        <title>Diploid genomic architecture of Nitzschia inconspicua, an elite biomass production diatom.</title>
        <authorList>
            <person name="Oliver A."/>
            <person name="Podell S."/>
            <person name="Pinowska A."/>
            <person name="Traller J.C."/>
            <person name="Smith S.R."/>
            <person name="McClure R."/>
            <person name="Beliaev A."/>
            <person name="Bohutskyi P."/>
            <person name="Hill E.A."/>
            <person name="Rabines A."/>
            <person name="Zheng H."/>
            <person name="Allen L.Z."/>
            <person name="Kuo A."/>
            <person name="Grigoriev I.V."/>
            <person name="Allen A.E."/>
            <person name="Hazlebeck D."/>
            <person name="Allen E.E."/>
        </authorList>
    </citation>
    <scope>NUCLEOTIDE SEQUENCE</scope>
    <source>
        <strain evidence="2">Hildebrandi</strain>
    </source>
</reference>
<evidence type="ECO:0000313" key="3">
    <source>
        <dbReference type="Proteomes" id="UP000693970"/>
    </source>
</evidence>
<protein>
    <recommendedName>
        <fullName evidence="4">Sulfotransferase domain-containing protein</fullName>
    </recommendedName>
</protein>
<comment type="caution">
    <text evidence="2">The sequence shown here is derived from an EMBL/GenBank/DDBJ whole genome shotgun (WGS) entry which is preliminary data.</text>
</comment>
<sequence length="466" mass="53870">MFPPPTTTISSSSYHKPRENHRRHRHKFLSSVLTLRRIKVLILIVAVFLTHSTWRVVKLAHKTLPETDLGNSNNSRQDDVMASKEPTNGASTVQQRRHPNNRNDVPFLPPLPKIFPLPDMSQVRSWMNVPGNETAGQFLLDFAIIGNAKCGTSTIMTWLHSQYPQIQIPRDELYHLKSKEAWDLLGVFYHYFGGPDQLLPHSIKGYKSPSDITNERPIRLLRTYFPNTKLIIGLRHPIYMMESFYNFRIQNGYDMPPLEKLHYLNLANQYGVSWSRVEYHSTLMFLGKTNLTSQDELALFPRPATKQIQKRVEELKKEQHLDDNPHPQPLVAPYLRAPNPVFLYDTAQLESKENSDHASSQLVTKFGQDMANFLGLSSPLPPPPRHSPGKQLKNDTLQAERNAKKIRICDERYKEQRRHLLDIGNRTATWILQYFLSAEDVFVSNPYHFTKILEGYSQDPCTKQKK</sequence>
<evidence type="ECO:0000313" key="2">
    <source>
        <dbReference type="EMBL" id="KAG7369204.1"/>
    </source>
</evidence>
<name>A0A9K3LW80_9STRA</name>
<proteinExistence type="predicted"/>